<dbReference type="Bgee" id="WBGene00017114">
    <property type="expression patterns" value="Expressed in adult organism and 1 other cell type or tissue"/>
</dbReference>
<organism evidence="3 4">
    <name type="scientific">Caenorhabditis elegans</name>
    <dbReference type="NCBI Taxonomy" id="6239"/>
    <lineage>
        <taxon>Eukaryota</taxon>
        <taxon>Metazoa</taxon>
        <taxon>Ecdysozoa</taxon>
        <taxon>Nematoda</taxon>
        <taxon>Chromadorea</taxon>
        <taxon>Rhabditida</taxon>
        <taxon>Rhabditina</taxon>
        <taxon>Rhabditomorpha</taxon>
        <taxon>Rhabditoidea</taxon>
        <taxon>Rhabditidae</taxon>
        <taxon>Peloderinae</taxon>
        <taxon>Caenorhabditis</taxon>
    </lineage>
</organism>
<feature type="transmembrane region" description="Helical" evidence="2">
    <location>
        <begin position="6"/>
        <end position="27"/>
    </location>
</feature>
<evidence type="ECO:0000256" key="1">
    <source>
        <dbReference type="SAM" id="MobiDB-lite"/>
    </source>
</evidence>
<dbReference type="OMA" id="ICPSWIL"/>
<keyword evidence="2" id="KW-1133">Transmembrane helix</keyword>
<proteinExistence type="evidence at protein level"/>
<feature type="compositionally biased region" description="Low complexity" evidence="1">
    <location>
        <begin position="34"/>
        <end position="45"/>
    </location>
</feature>
<evidence type="ECO:0000313" key="5">
    <source>
        <dbReference type="WormBase" id="E03H12.7"/>
    </source>
</evidence>
<name>O02129_CAEEL</name>
<keyword evidence="4" id="KW-1185">Reference proteome</keyword>
<dbReference type="PeptideAtlas" id="O02129"/>
<keyword evidence="6" id="KW-1267">Proteomics identification</keyword>
<gene>
    <name evidence="3" type="ORF">CELE_E03H12.7</name>
    <name evidence="3 5" type="ORF">E03H12.7</name>
</gene>
<reference evidence="3 4" key="1">
    <citation type="journal article" date="1998" name="Science">
        <title>Genome sequence of the nematode C. elegans: a platform for investigating biology.</title>
        <authorList>
            <consortium name="The C. elegans sequencing consortium"/>
            <person name="Sulson J.E."/>
            <person name="Waterston R."/>
        </authorList>
    </citation>
    <scope>NUCLEOTIDE SEQUENCE [LARGE SCALE GENOMIC DNA]</scope>
    <source>
        <strain evidence="3 4">Bristol N2</strain>
    </source>
</reference>
<feature type="region of interest" description="Disordered" evidence="1">
    <location>
        <begin position="29"/>
        <end position="168"/>
    </location>
</feature>
<feature type="compositionally biased region" description="Basic and acidic residues" evidence="1">
    <location>
        <begin position="110"/>
        <end position="132"/>
    </location>
</feature>
<dbReference type="WormBase" id="E03H12.7">
    <property type="protein sequence ID" value="CE09146"/>
    <property type="gene ID" value="WBGene00017114"/>
</dbReference>
<dbReference type="PaxDb" id="6239-E03H12.7"/>
<sequence length="168" mass="18716">MSIRDYFNLVQNLFLIVLVICPSWILCKGKKKPSNASPSKKMSSAEPAKSAIKPPITDPTPSALAKVGSDEKKEEPKDDKGDTKSPAPDGDAAAAKPVDQSQKPFPKFEMPTESKKKKKMAENEVDKKEKMKNGFYQEKSDEDDTLEKVDSLKVEQSDKTKRSKKNKK</sequence>
<dbReference type="AGR" id="WB:WBGene00017114"/>
<dbReference type="PhylomeDB" id="O02129"/>
<dbReference type="UCSC" id="E03H12.7">
    <property type="organism name" value="c. elegans"/>
</dbReference>
<dbReference type="eggNOG" id="ENOG502SEQZ">
    <property type="taxonomic scope" value="Eukaryota"/>
</dbReference>
<protein>
    <submittedName>
        <fullName evidence="3">Uncharacterized protein</fullName>
    </submittedName>
</protein>
<keyword evidence="2" id="KW-0812">Transmembrane</keyword>
<keyword evidence="2" id="KW-0472">Membrane</keyword>
<dbReference type="HOGENOM" id="CLU_1588000_0_0_1"/>
<feature type="compositionally biased region" description="Basic and acidic residues" evidence="1">
    <location>
        <begin position="68"/>
        <end position="83"/>
    </location>
</feature>
<feature type="compositionally biased region" description="Low complexity" evidence="1">
    <location>
        <begin position="86"/>
        <end position="99"/>
    </location>
</feature>
<dbReference type="InParanoid" id="O02129"/>
<dbReference type="AlphaFoldDB" id="O02129"/>
<dbReference type="GeneID" id="177263"/>
<feature type="compositionally biased region" description="Basic and acidic residues" evidence="1">
    <location>
        <begin position="146"/>
        <end position="160"/>
    </location>
</feature>
<evidence type="ECO:0000256" key="2">
    <source>
        <dbReference type="SAM" id="Phobius"/>
    </source>
</evidence>
<dbReference type="FunCoup" id="O02129">
    <property type="interactions" value="9"/>
</dbReference>
<evidence type="ECO:0000313" key="3">
    <source>
        <dbReference type="EMBL" id="CCD68680.1"/>
    </source>
</evidence>
<dbReference type="STRING" id="6239.E03H12.7.1"/>
<evidence type="ECO:0007829" key="6">
    <source>
        <dbReference type="PeptideAtlas" id="O02129"/>
    </source>
</evidence>
<dbReference type="RefSeq" id="NP_500694.1">
    <property type="nucleotide sequence ID" value="NM_068293.3"/>
</dbReference>
<dbReference type="SMR" id="O02129"/>
<dbReference type="OrthoDB" id="5877342at2759"/>
<evidence type="ECO:0000313" key="4">
    <source>
        <dbReference type="Proteomes" id="UP000001940"/>
    </source>
</evidence>
<accession>O02129</accession>
<dbReference type="CTD" id="177263"/>
<dbReference type="PIR" id="T28776">
    <property type="entry name" value="T28776"/>
</dbReference>
<dbReference type="Proteomes" id="UP000001940">
    <property type="component" value="Chromosome IV"/>
</dbReference>
<dbReference type="KEGG" id="cel:CELE_E03H12.7"/>
<dbReference type="EMBL" id="BX284604">
    <property type="protein sequence ID" value="CCD68680.1"/>
    <property type="molecule type" value="Genomic_DNA"/>
</dbReference>